<dbReference type="RefSeq" id="WP_242949897.1">
    <property type="nucleotide sequence ID" value="NZ_LZYZ01000002.1"/>
</dbReference>
<gene>
    <name evidence="1" type="primary">thrB_1</name>
    <name evidence="1" type="ORF">CLOSAC_14450</name>
</gene>
<accession>A0A1S8NDK4</accession>
<dbReference type="STRING" id="169679.CSACC_19580"/>
<dbReference type="GO" id="GO:0004413">
    <property type="term" value="F:homoserine kinase activity"/>
    <property type="evidence" value="ECO:0007669"/>
    <property type="project" value="UniProtKB-EC"/>
</dbReference>
<organism evidence="1 2">
    <name type="scientific">Clostridium saccharobutylicum</name>
    <dbReference type="NCBI Taxonomy" id="169679"/>
    <lineage>
        <taxon>Bacteria</taxon>
        <taxon>Bacillati</taxon>
        <taxon>Bacillota</taxon>
        <taxon>Clostridia</taxon>
        <taxon>Eubacteriales</taxon>
        <taxon>Clostridiaceae</taxon>
        <taxon>Clostridium</taxon>
    </lineage>
</organism>
<proteinExistence type="predicted"/>
<keyword evidence="1" id="KW-0808">Transferase</keyword>
<name>A0A1S8NDK4_CLOSA</name>
<evidence type="ECO:0000313" key="2">
    <source>
        <dbReference type="Proteomes" id="UP000191154"/>
    </source>
</evidence>
<evidence type="ECO:0000313" key="1">
    <source>
        <dbReference type="EMBL" id="OOM14565.1"/>
    </source>
</evidence>
<keyword evidence="1" id="KW-0418">Kinase</keyword>
<reference evidence="1 2" key="1">
    <citation type="submission" date="2016-05" db="EMBL/GenBank/DDBJ databases">
        <title>Microbial solvent formation.</title>
        <authorList>
            <person name="Poehlein A."/>
            <person name="Montoya Solano J.D."/>
            <person name="Flitsch S."/>
            <person name="Krabben P."/>
            <person name="Duerre P."/>
            <person name="Daniel R."/>
        </authorList>
    </citation>
    <scope>NUCLEOTIDE SEQUENCE [LARGE SCALE GENOMIC DNA]</scope>
    <source>
        <strain evidence="1 2">L1-8</strain>
    </source>
</reference>
<dbReference type="Proteomes" id="UP000191154">
    <property type="component" value="Unassembled WGS sequence"/>
</dbReference>
<dbReference type="Gene3D" id="3.30.200.20">
    <property type="entry name" value="Phosphorylase Kinase, domain 1"/>
    <property type="match status" value="1"/>
</dbReference>
<dbReference type="InterPro" id="IPR011009">
    <property type="entry name" value="Kinase-like_dom_sf"/>
</dbReference>
<dbReference type="AlphaFoldDB" id="A0A1S8NDK4"/>
<dbReference type="SUPFAM" id="SSF56112">
    <property type="entry name" value="Protein kinase-like (PK-like)"/>
    <property type="match status" value="1"/>
</dbReference>
<dbReference type="EMBL" id="LZYZ01000002">
    <property type="protein sequence ID" value="OOM14565.1"/>
    <property type="molecule type" value="Genomic_DNA"/>
</dbReference>
<protein>
    <submittedName>
        <fullName evidence="1">Homoserine kinase</fullName>
        <ecNumber evidence="1">2.7.1.39</ecNumber>
    </submittedName>
</protein>
<comment type="caution">
    <text evidence="1">The sequence shown here is derived from an EMBL/GenBank/DDBJ whole genome shotgun (WGS) entry which is preliminary data.</text>
</comment>
<dbReference type="EC" id="2.7.1.39" evidence="1"/>
<sequence>MDKKNFIISDIREIIERNYGIGIIKEINRILEGASSECFHIITKEGEYLFKDIEMIFMNHPDKEPLINNLLSKNGIPVSEFYKTKNGEYLLEYSGHTFHLQSFIKGKILEVNTAPKWFMKESAEMLGKIHKVLEGFSLLTSGIGKEFFEFITPEAAKISYEKSVNMQILSALMEK</sequence>